<comment type="caution">
    <text evidence="7">The sequence shown here is derived from an EMBL/GenBank/DDBJ whole genome shotgun (WGS) entry which is preliminary data.</text>
</comment>
<dbReference type="Gene3D" id="1.10.510.10">
    <property type="entry name" value="Transferase(Phosphotransferase) domain 1"/>
    <property type="match status" value="1"/>
</dbReference>
<evidence type="ECO:0000256" key="2">
    <source>
        <dbReference type="ARBA" id="ARBA00004167"/>
    </source>
</evidence>
<dbReference type="PROSITE" id="PS50011">
    <property type="entry name" value="PROTEIN_KINASE_DOM"/>
    <property type="match status" value="1"/>
</dbReference>
<dbReference type="GO" id="GO:0005524">
    <property type="term" value="F:ATP binding"/>
    <property type="evidence" value="ECO:0007669"/>
    <property type="project" value="InterPro"/>
</dbReference>
<dbReference type="InterPro" id="IPR000719">
    <property type="entry name" value="Prot_kinase_dom"/>
</dbReference>
<dbReference type="InterPro" id="IPR027417">
    <property type="entry name" value="P-loop_NTPase"/>
</dbReference>
<feature type="region of interest" description="Disordered" evidence="4">
    <location>
        <begin position="1685"/>
        <end position="1723"/>
    </location>
</feature>
<dbReference type="Gene3D" id="3.30.450.40">
    <property type="match status" value="1"/>
</dbReference>
<dbReference type="SMART" id="SM00065">
    <property type="entry name" value="GAF"/>
    <property type="match status" value="1"/>
</dbReference>
<dbReference type="CDD" id="cd14014">
    <property type="entry name" value="STKc_PknB_like"/>
    <property type="match status" value="1"/>
</dbReference>
<dbReference type="InterPro" id="IPR053159">
    <property type="entry name" value="Hybrid_Histidine_Kinase"/>
</dbReference>
<keyword evidence="8" id="KW-1185">Reference proteome</keyword>
<dbReference type="InterPro" id="IPR000160">
    <property type="entry name" value="GGDEF_dom"/>
</dbReference>
<evidence type="ECO:0000313" key="8">
    <source>
        <dbReference type="Proteomes" id="UP000294546"/>
    </source>
</evidence>
<accession>A0A4R1GKN4</accession>
<sequence>MRSIGETGLGRAALSLPDYELISVLERRGDRVVFRARRRHDGMAVALETIDAEFPSRHQVARIRREGVIAQRLNDVEGVRRIHEVVPHGSGNLALVADLYGSNLAHRLNSAPEQRLPLPEVLKLAIRLVRILGGIHARDIVHKALTPAHVLLDPASDSLALSGFGIASELDQERQAVQMSRSLEGPLPYMSPEQTGRMNRDLDYRSDYYSLGVLLYELLTGQLPFQGQSLLEWVHSHISRLPRPPHEIQPDVPVAVSAIVLKLLSKSPESRYQSAAGLLHDLEHCAQLVAAGRAIEPFELSEKDGIQKFLIPQTLYGRDRELSSLLDLFESAVAGGNEFCLVHGYSGVGKSALVNEIDRPLVRERGFLVQGKFDQFQSGEAYRALGSAFRSLVQQVLAEPEEHLAQWRQRLQSALAPNARLVIELVPELELIIGPQPAVASLPPAEARNRLQIVLTAFLQVFAGEGHPVVLFLDDLQWSDVPTLELLRRFVTSHDLSHLLLIGAFRSNEVSAGHPLRLMLDELEPKRSIHQLPLGPLNRDAVAQLVAGALCRDVEQALPLSEMLYNKAQGNPFFTNELLRQLHKEGVIFPDPGSECWHWDMDAARWAGVSDDVVEFMVDNLRQLEPETQKVLQLAACIGNSFDLRTLATIYEHSADMTAAALLPALKQHTLLPLHSDYRLFGGRADVADTSNWAFSPHYRFQHDRVQQAAYALIDVDHLDEVHLSIGRLMLRDAGDQLAESRLVDIVGHLNEGRTLIEDAGERLQLAELNLKAGIRARHSSAYEAALDYLRVAREMLPDDPWCAAPQVMQELAAETQLCAYLNGLTQEADHWIEVMLERADTDLERADILATRTRQCVTLGRMDESILAAIQGLAVLGVEFTKQPTEADIRREQQRVLDYLGERDIADLVDAPEVDDEAVLIAMRLLNEIFAAAFLSGSGNIFPYLVLKAVNLSLRYGNCPESAFAYAAYGMLLCGELDQPALGYQYGKVGLELNERLDDLPLRARVIYVYAMFVHHWSNHWSSLTPLFRRGIEAGYQSGDLLYLAYSAQDCVIWDPTLDLESAERQHAENLEIVRECAYQDSLDSGTLFLQMQRNLLGRTHSPFSLSDESFDEQHCLDGMRQRQFMTGIANYHIYSAEISLIHGDYERAFEHVCEQDKLIKSAMSLPQLTRFYIVACLTLAQRFPLLDKAEQQATRQRLESDLARMTRWADNCAANFRHLQYLMEAELTGLDGQPQKALEYYEKSIDAAREAGFLRDEAMASEAAARHLLALGRRRCAEGYLRAAYCLFERWGAARKVKMMLQEFPVLRELLPAQSLSRTATGVDAGDLDLASVMKASREISGEMVLERLLKKSMDILLESAGGQWGCLIVRQSGALRIEAVRLPERQAQGQQLPEHTRVALANGESLPLPVTLITEVLSGEGAIVLDDAAREGAFRQDPYVLGFQPASVLCVPVRRERFEGVLYMENNLSSGVFTEARVELIRLLAAQAAVAIDNARLYEQVQDYSHRLEEKVAERTARLEQVNMELQGLVDRDGLTGVANRRRGDSYLEEVWVRLRREGDPLSVLMLDVDHFKAFNDNYGHQAGDYCLSAVAGALRSELLRPGDLVARYGGEEFIVILPNTHKEGAREVGEKIRRAVEALAITHEHSSTGPVVTVSAGFSTATPCLGGSTVDLVREADEGLYQAKRQGRNRVRPAPAGRTKGSASEACSGGTNDRVDMEQ</sequence>
<dbReference type="CDD" id="cd01949">
    <property type="entry name" value="GGDEF"/>
    <property type="match status" value="1"/>
</dbReference>
<dbReference type="Pfam" id="PF00990">
    <property type="entry name" value="GGDEF"/>
    <property type="match status" value="1"/>
</dbReference>
<dbReference type="InterPro" id="IPR029787">
    <property type="entry name" value="Nucleotide_cyclase"/>
</dbReference>
<dbReference type="SMART" id="SM00220">
    <property type="entry name" value="S_TKc"/>
    <property type="match status" value="1"/>
</dbReference>
<dbReference type="NCBIfam" id="TIGR00254">
    <property type="entry name" value="GGDEF"/>
    <property type="match status" value="1"/>
</dbReference>
<organism evidence="7 8">
    <name type="scientific">Marinobacterium mangrovicola</name>
    <dbReference type="NCBI Taxonomy" id="1476959"/>
    <lineage>
        <taxon>Bacteria</taxon>
        <taxon>Pseudomonadati</taxon>
        <taxon>Pseudomonadota</taxon>
        <taxon>Gammaproteobacteria</taxon>
        <taxon>Oceanospirillales</taxon>
        <taxon>Oceanospirillaceae</taxon>
        <taxon>Marinobacterium</taxon>
    </lineage>
</organism>
<feature type="domain" description="GGDEF" evidence="6">
    <location>
        <begin position="1563"/>
        <end position="1700"/>
    </location>
</feature>
<dbReference type="SUPFAM" id="SSF56112">
    <property type="entry name" value="Protein kinase-like (PK-like)"/>
    <property type="match status" value="1"/>
</dbReference>
<dbReference type="Proteomes" id="UP000294546">
    <property type="component" value="Unassembled WGS sequence"/>
</dbReference>
<dbReference type="SUPFAM" id="SSF52540">
    <property type="entry name" value="P-loop containing nucleoside triphosphate hydrolases"/>
    <property type="match status" value="1"/>
</dbReference>
<dbReference type="OrthoDB" id="9801841at2"/>
<keyword evidence="3" id="KW-0175">Coiled coil</keyword>
<proteinExistence type="predicted"/>
<dbReference type="InterPro" id="IPR003018">
    <property type="entry name" value="GAF"/>
</dbReference>
<dbReference type="PANTHER" id="PTHR43642">
    <property type="entry name" value="HYBRID SIGNAL TRANSDUCTION HISTIDINE KINASE G"/>
    <property type="match status" value="1"/>
</dbReference>
<feature type="domain" description="Protein kinase" evidence="5">
    <location>
        <begin position="19"/>
        <end position="283"/>
    </location>
</feature>
<evidence type="ECO:0000259" key="5">
    <source>
        <dbReference type="PROSITE" id="PS50011"/>
    </source>
</evidence>
<dbReference type="InterPro" id="IPR011009">
    <property type="entry name" value="Kinase-like_dom_sf"/>
</dbReference>
<dbReference type="PROSITE" id="PS50887">
    <property type="entry name" value="GGDEF"/>
    <property type="match status" value="1"/>
</dbReference>
<gene>
    <name evidence="7" type="ORF">CLV83_2374</name>
</gene>
<dbReference type="Pfam" id="PF00069">
    <property type="entry name" value="Pkinase"/>
    <property type="match status" value="1"/>
</dbReference>
<dbReference type="GO" id="GO:0016020">
    <property type="term" value="C:membrane"/>
    <property type="evidence" value="ECO:0007669"/>
    <property type="project" value="UniProtKB-SubCell"/>
</dbReference>
<dbReference type="PANTHER" id="PTHR43642:SF1">
    <property type="entry name" value="HYBRID SIGNAL TRANSDUCTION HISTIDINE KINASE G"/>
    <property type="match status" value="1"/>
</dbReference>
<reference evidence="7 8" key="1">
    <citation type="submission" date="2019-03" db="EMBL/GenBank/DDBJ databases">
        <title>Genomic Encyclopedia of Archaeal and Bacterial Type Strains, Phase II (KMG-II): from individual species to whole genera.</title>
        <authorList>
            <person name="Goeker M."/>
        </authorList>
    </citation>
    <scope>NUCLEOTIDE SEQUENCE [LARGE SCALE GENOMIC DNA]</scope>
    <source>
        <strain evidence="7 8">DSM 27697</strain>
    </source>
</reference>
<name>A0A4R1GKN4_9GAMM</name>
<feature type="coiled-coil region" evidence="3">
    <location>
        <begin position="1497"/>
        <end position="1528"/>
    </location>
</feature>
<dbReference type="InterPro" id="IPR041664">
    <property type="entry name" value="AAA_16"/>
</dbReference>
<evidence type="ECO:0000256" key="4">
    <source>
        <dbReference type="SAM" id="MobiDB-lite"/>
    </source>
</evidence>
<evidence type="ECO:0000313" key="7">
    <source>
        <dbReference type="EMBL" id="TCK07505.1"/>
    </source>
</evidence>
<dbReference type="Pfam" id="PF13191">
    <property type="entry name" value="AAA_16"/>
    <property type="match status" value="1"/>
</dbReference>
<dbReference type="SUPFAM" id="SSF55781">
    <property type="entry name" value="GAF domain-like"/>
    <property type="match status" value="1"/>
</dbReference>
<dbReference type="Gene3D" id="3.40.50.300">
    <property type="entry name" value="P-loop containing nucleotide triphosphate hydrolases"/>
    <property type="match status" value="1"/>
</dbReference>
<comment type="subcellular location">
    <subcellularLocation>
        <location evidence="2">Membrane</location>
        <topology evidence="2">Single-pass membrane protein</topology>
    </subcellularLocation>
</comment>
<dbReference type="SUPFAM" id="SSF55073">
    <property type="entry name" value="Nucleotide cyclase"/>
    <property type="match status" value="1"/>
</dbReference>
<dbReference type="InterPro" id="IPR029016">
    <property type="entry name" value="GAF-like_dom_sf"/>
</dbReference>
<evidence type="ECO:0000256" key="3">
    <source>
        <dbReference type="SAM" id="Coils"/>
    </source>
</evidence>
<dbReference type="Gene3D" id="3.30.70.270">
    <property type="match status" value="1"/>
</dbReference>
<dbReference type="GO" id="GO:0004672">
    <property type="term" value="F:protein kinase activity"/>
    <property type="evidence" value="ECO:0007669"/>
    <property type="project" value="InterPro"/>
</dbReference>
<comment type="cofactor">
    <cofactor evidence="1">
        <name>Mg(2+)</name>
        <dbReference type="ChEBI" id="CHEBI:18420"/>
    </cofactor>
</comment>
<dbReference type="InterPro" id="IPR043128">
    <property type="entry name" value="Rev_trsase/Diguanyl_cyclase"/>
</dbReference>
<protein>
    <submittedName>
        <fullName evidence="7">Diguanylate cyclase (GGDEF)-like protein</fullName>
    </submittedName>
</protein>
<dbReference type="SMART" id="SM00267">
    <property type="entry name" value="GGDEF"/>
    <property type="match status" value="1"/>
</dbReference>
<evidence type="ECO:0000256" key="1">
    <source>
        <dbReference type="ARBA" id="ARBA00001946"/>
    </source>
</evidence>
<dbReference type="EMBL" id="SMFU01000008">
    <property type="protein sequence ID" value="TCK07505.1"/>
    <property type="molecule type" value="Genomic_DNA"/>
</dbReference>
<dbReference type="RefSeq" id="WP_132292233.1">
    <property type="nucleotide sequence ID" value="NZ_SMFU01000008.1"/>
</dbReference>
<dbReference type="FunFam" id="3.30.70.270:FF:000001">
    <property type="entry name" value="Diguanylate cyclase domain protein"/>
    <property type="match status" value="1"/>
</dbReference>
<evidence type="ECO:0000259" key="6">
    <source>
        <dbReference type="PROSITE" id="PS50887"/>
    </source>
</evidence>
<dbReference type="Pfam" id="PF01590">
    <property type="entry name" value="GAF"/>
    <property type="match status" value="1"/>
</dbReference>